<dbReference type="AlphaFoldDB" id="A0AAW1MW04"/>
<comment type="caution">
    <text evidence="1">The sequence shown here is derived from an EMBL/GenBank/DDBJ whole genome shotgun (WGS) entry which is preliminary data.</text>
</comment>
<evidence type="ECO:0000313" key="2">
    <source>
        <dbReference type="Proteomes" id="UP001458880"/>
    </source>
</evidence>
<protein>
    <submittedName>
        <fullName evidence="1">Uncharacterized protein</fullName>
    </submittedName>
</protein>
<keyword evidence="2" id="KW-1185">Reference proteome</keyword>
<dbReference type="Proteomes" id="UP001458880">
    <property type="component" value="Unassembled WGS sequence"/>
</dbReference>
<dbReference type="EMBL" id="JASPKY010000021">
    <property type="protein sequence ID" value="KAK9752387.1"/>
    <property type="molecule type" value="Genomic_DNA"/>
</dbReference>
<organism evidence="1 2">
    <name type="scientific">Popillia japonica</name>
    <name type="common">Japanese beetle</name>
    <dbReference type="NCBI Taxonomy" id="7064"/>
    <lineage>
        <taxon>Eukaryota</taxon>
        <taxon>Metazoa</taxon>
        <taxon>Ecdysozoa</taxon>
        <taxon>Arthropoda</taxon>
        <taxon>Hexapoda</taxon>
        <taxon>Insecta</taxon>
        <taxon>Pterygota</taxon>
        <taxon>Neoptera</taxon>
        <taxon>Endopterygota</taxon>
        <taxon>Coleoptera</taxon>
        <taxon>Polyphaga</taxon>
        <taxon>Scarabaeiformia</taxon>
        <taxon>Scarabaeidae</taxon>
        <taxon>Rutelinae</taxon>
        <taxon>Popillia</taxon>
    </lineage>
</organism>
<reference evidence="1 2" key="1">
    <citation type="journal article" date="2024" name="BMC Genomics">
        <title>De novo assembly and annotation of Popillia japonica's genome with initial clues to its potential as an invasive pest.</title>
        <authorList>
            <person name="Cucini C."/>
            <person name="Boschi S."/>
            <person name="Funari R."/>
            <person name="Cardaioli E."/>
            <person name="Iannotti N."/>
            <person name="Marturano G."/>
            <person name="Paoli F."/>
            <person name="Bruttini M."/>
            <person name="Carapelli A."/>
            <person name="Frati F."/>
            <person name="Nardi F."/>
        </authorList>
    </citation>
    <scope>NUCLEOTIDE SEQUENCE [LARGE SCALE GENOMIC DNA]</scope>
    <source>
        <strain evidence="1">DMR45628</strain>
    </source>
</reference>
<accession>A0AAW1MW04</accession>
<gene>
    <name evidence="1" type="ORF">QE152_g4275</name>
</gene>
<evidence type="ECO:0000313" key="1">
    <source>
        <dbReference type="EMBL" id="KAK9752387.1"/>
    </source>
</evidence>
<sequence length="116" mass="13647">MHLCFVLTSATEEGFRPSPYSIGNNMKSVDKNCTIKQMETDLSLDMKESIRLLFLTNCEKYNRSKDVLYNTVRQVRKMYPLYNWLGVMNADFLMGTGFYMRVTLTNRILHESHFDK</sequence>
<name>A0AAW1MW04_POPJA</name>
<proteinExistence type="predicted"/>